<dbReference type="KEGG" id="psoj:PHYSODRAFT_361394"/>
<dbReference type="GeneID" id="20650169"/>
<dbReference type="InParanoid" id="G4ZW93"/>
<dbReference type="Proteomes" id="UP000002640">
    <property type="component" value="Unassembled WGS sequence"/>
</dbReference>
<sequence length="614" mass="66804">MASPHYLQGVSKALSERVQALPHECNAVNLFAMPSTLDPIARSGQLQLFREYFDVIPRTSKAIAGAAAEGHLHVVQWIYTQLSGDKMKQSAWAVEAFKGAARGGQLAVLEWLKSEFEPSFEDTEDAAVEAATHGQLVVVQWLMEEYDGAGDAGALTAAVMADQRDVEEYLISICDDETCLDALGAALIAKAVENDTDRLEELSERCSELDVQEALEDAIECDAYEVVEVLWRSYHQGGQVDGYAIGLSVLSDALTRTVINDRVDVAAISIEADCMNLSFGVGDALKVAAATNRLDFVRLLLTKCMPHDVGSVLVAAVDHGHCDIVHIVYERCDQYAVGSALEKAASSYRWDIVETLYEGCEEGCRHVRDALEHAVASGELEMAKLLHRKCTQYDIENALYAAMGHNRWCGALTIGRALEKAASQARWELVELMYDNGAGLGGYAVGDVLAEAASIGRWDVVQYLQDKAKGYGVSRALSKAVAGEELSTVELLCVKCNLLDVAVTMDEAAMDSRWCVVQVLAKLYVEKIAATTGKVYLIERVLERAAAEGQLGIVKLLYDKCDDSSCYVGVRATPEVREFLAANCGGLCARESQPVEAPFYVDDLSSYQSKVAFS</sequence>
<dbReference type="Gene3D" id="1.25.40.20">
    <property type="entry name" value="Ankyrin repeat-containing domain"/>
    <property type="match status" value="2"/>
</dbReference>
<dbReference type="SUPFAM" id="SSF48403">
    <property type="entry name" value="Ankyrin repeat"/>
    <property type="match status" value="1"/>
</dbReference>
<dbReference type="RefSeq" id="XP_009531953.1">
    <property type="nucleotide sequence ID" value="XM_009533658.1"/>
</dbReference>
<dbReference type="PANTHER" id="PTHR46586">
    <property type="entry name" value="ANKYRIN REPEAT-CONTAINING PROTEIN"/>
    <property type="match status" value="1"/>
</dbReference>
<dbReference type="PANTHER" id="PTHR46586:SF3">
    <property type="entry name" value="ANKYRIN REPEAT-CONTAINING PROTEIN"/>
    <property type="match status" value="1"/>
</dbReference>
<gene>
    <name evidence="1" type="ORF">PHYSODRAFT_361394</name>
</gene>
<keyword evidence="2" id="KW-1185">Reference proteome</keyword>
<evidence type="ECO:0008006" key="3">
    <source>
        <dbReference type="Google" id="ProtNLM"/>
    </source>
</evidence>
<dbReference type="AlphaFoldDB" id="G4ZW93"/>
<dbReference type="InterPro" id="IPR036770">
    <property type="entry name" value="Ankyrin_rpt-contain_sf"/>
</dbReference>
<name>G4ZW93_PHYSP</name>
<dbReference type="SUPFAM" id="SSF140860">
    <property type="entry name" value="Pseudo ankyrin repeat-like"/>
    <property type="match status" value="1"/>
</dbReference>
<dbReference type="InterPro" id="IPR052050">
    <property type="entry name" value="SecEffector_AnkRepeat"/>
</dbReference>
<dbReference type="SMR" id="G4ZW93"/>
<organism evidence="1 2">
    <name type="scientific">Phytophthora sojae (strain P6497)</name>
    <name type="common">Soybean stem and root rot agent</name>
    <name type="synonym">Phytophthora megasperma f. sp. glycines</name>
    <dbReference type="NCBI Taxonomy" id="1094619"/>
    <lineage>
        <taxon>Eukaryota</taxon>
        <taxon>Sar</taxon>
        <taxon>Stramenopiles</taxon>
        <taxon>Oomycota</taxon>
        <taxon>Peronosporomycetes</taxon>
        <taxon>Peronosporales</taxon>
        <taxon>Peronosporaceae</taxon>
        <taxon>Phytophthora</taxon>
    </lineage>
</organism>
<proteinExistence type="predicted"/>
<evidence type="ECO:0000313" key="1">
    <source>
        <dbReference type="EMBL" id="EGZ11620.1"/>
    </source>
</evidence>
<evidence type="ECO:0000313" key="2">
    <source>
        <dbReference type="Proteomes" id="UP000002640"/>
    </source>
</evidence>
<accession>G4ZW93</accession>
<protein>
    <recommendedName>
        <fullName evidence="3">Ankyrin repeat protein</fullName>
    </recommendedName>
</protein>
<dbReference type="EMBL" id="JH159157">
    <property type="protein sequence ID" value="EGZ11620.1"/>
    <property type="molecule type" value="Genomic_DNA"/>
</dbReference>
<reference evidence="1 2" key="1">
    <citation type="journal article" date="2006" name="Science">
        <title>Phytophthora genome sequences uncover evolutionary origins and mechanisms of pathogenesis.</title>
        <authorList>
            <person name="Tyler B.M."/>
            <person name="Tripathy S."/>
            <person name="Zhang X."/>
            <person name="Dehal P."/>
            <person name="Jiang R.H."/>
            <person name="Aerts A."/>
            <person name="Arredondo F.D."/>
            <person name="Baxter L."/>
            <person name="Bensasson D."/>
            <person name="Beynon J.L."/>
            <person name="Chapman J."/>
            <person name="Damasceno C.M."/>
            <person name="Dorrance A.E."/>
            <person name="Dou D."/>
            <person name="Dickerman A.W."/>
            <person name="Dubchak I.L."/>
            <person name="Garbelotto M."/>
            <person name="Gijzen M."/>
            <person name="Gordon S.G."/>
            <person name="Govers F."/>
            <person name="Grunwald N.J."/>
            <person name="Huang W."/>
            <person name="Ivors K.L."/>
            <person name="Jones R.W."/>
            <person name="Kamoun S."/>
            <person name="Krampis K."/>
            <person name="Lamour K.H."/>
            <person name="Lee M.K."/>
            <person name="McDonald W.H."/>
            <person name="Medina M."/>
            <person name="Meijer H.J."/>
            <person name="Nordberg E.K."/>
            <person name="Maclean D.J."/>
            <person name="Ospina-Giraldo M.D."/>
            <person name="Morris P.F."/>
            <person name="Phuntumart V."/>
            <person name="Putnam N.H."/>
            <person name="Rash S."/>
            <person name="Rose J.K."/>
            <person name="Sakihama Y."/>
            <person name="Salamov A.A."/>
            <person name="Savidor A."/>
            <person name="Scheuring C.F."/>
            <person name="Smith B.M."/>
            <person name="Sobral B.W."/>
            <person name="Terry A."/>
            <person name="Torto-Alalibo T.A."/>
            <person name="Win J."/>
            <person name="Xu Z."/>
            <person name="Zhang H."/>
            <person name="Grigoriev I.V."/>
            <person name="Rokhsar D.S."/>
            <person name="Boore J.L."/>
        </authorList>
    </citation>
    <scope>NUCLEOTIDE SEQUENCE [LARGE SCALE GENOMIC DNA]</scope>
    <source>
        <strain evidence="1 2">P6497</strain>
    </source>
</reference>